<dbReference type="SUPFAM" id="SSF161098">
    <property type="entry name" value="MetI-like"/>
    <property type="match status" value="1"/>
</dbReference>
<dbReference type="PROSITE" id="PS50928">
    <property type="entry name" value="ABC_TM1"/>
    <property type="match status" value="1"/>
</dbReference>
<dbReference type="Pfam" id="PF00528">
    <property type="entry name" value="BPD_transp_1"/>
    <property type="match status" value="1"/>
</dbReference>
<feature type="transmembrane region" description="Helical" evidence="7">
    <location>
        <begin position="196"/>
        <end position="221"/>
    </location>
</feature>
<evidence type="ECO:0000256" key="7">
    <source>
        <dbReference type="RuleBase" id="RU363032"/>
    </source>
</evidence>
<evidence type="ECO:0000256" key="5">
    <source>
        <dbReference type="ARBA" id="ARBA00022989"/>
    </source>
</evidence>
<protein>
    <submittedName>
        <fullName evidence="9">ABC transporter permease subunit</fullName>
    </submittedName>
</protein>
<evidence type="ECO:0000313" key="10">
    <source>
        <dbReference type="Proteomes" id="UP000437709"/>
    </source>
</evidence>
<sequence>MSERVRRRVHDDRVQRRRGRAGADVASHVVLGVGAVLMVVPFVWQLLTSLKTYTESIRVPLTILPELWDFANYAEVFEILPFGQMFLNTVLMTLGRTVAQLAFCAMAAYAFARLTFPGRDVLFIVFLSVLMVPVELLLLPQYQIMASLGWLNTIQALIAPGMFNVFGTFLLRQYFLTLPRALDEAAELDGCNPGQVFWHVLLPLARPGLVTVAVLAVLYSWNELMWPLIVNTRQSSMTLTAGLATLQGDQITDYPVIMAGSVMATIPLLILFMVLQKQVISGFASSGIKG</sequence>
<evidence type="ECO:0000256" key="2">
    <source>
        <dbReference type="ARBA" id="ARBA00022448"/>
    </source>
</evidence>
<evidence type="ECO:0000256" key="6">
    <source>
        <dbReference type="ARBA" id="ARBA00023136"/>
    </source>
</evidence>
<keyword evidence="5 7" id="KW-1133">Transmembrane helix</keyword>
<name>A0A6N7ES04_9MICO</name>
<dbReference type="CDD" id="cd06261">
    <property type="entry name" value="TM_PBP2"/>
    <property type="match status" value="1"/>
</dbReference>
<accession>A0A6N7ES04</accession>
<keyword evidence="10" id="KW-1185">Reference proteome</keyword>
<proteinExistence type="inferred from homology"/>
<reference evidence="9 10" key="1">
    <citation type="submission" date="2019-10" db="EMBL/GenBank/DDBJ databases">
        <title>Georgenia wutianyii sp. nov. and Georgenia yuyongxinii sp. nov. isolated from plateau pika (Ochotona curzoniae) in the Qinghai-Tibet plateau of China.</title>
        <authorList>
            <person name="Tian Z."/>
        </authorList>
    </citation>
    <scope>NUCLEOTIDE SEQUENCE [LARGE SCALE GENOMIC DNA]</scope>
    <source>
        <strain evidence="9 10">JCM 19765</strain>
    </source>
</reference>
<feature type="transmembrane region" description="Helical" evidence="7">
    <location>
        <begin position="21"/>
        <end position="44"/>
    </location>
</feature>
<dbReference type="Proteomes" id="UP000437709">
    <property type="component" value="Unassembled WGS sequence"/>
</dbReference>
<dbReference type="OrthoDB" id="2063054at2"/>
<feature type="transmembrane region" description="Helical" evidence="7">
    <location>
        <begin position="121"/>
        <end position="142"/>
    </location>
</feature>
<keyword evidence="6 7" id="KW-0472">Membrane</keyword>
<feature type="transmembrane region" description="Helical" evidence="7">
    <location>
        <begin position="154"/>
        <end position="175"/>
    </location>
</feature>
<evidence type="ECO:0000256" key="1">
    <source>
        <dbReference type="ARBA" id="ARBA00004651"/>
    </source>
</evidence>
<feature type="transmembrane region" description="Helical" evidence="7">
    <location>
        <begin position="256"/>
        <end position="275"/>
    </location>
</feature>
<evidence type="ECO:0000313" key="9">
    <source>
        <dbReference type="EMBL" id="MPV37964.1"/>
    </source>
</evidence>
<comment type="subcellular location">
    <subcellularLocation>
        <location evidence="1 7">Cell membrane</location>
        <topology evidence="1 7">Multi-pass membrane protein</topology>
    </subcellularLocation>
</comment>
<gene>
    <name evidence="9" type="ORF">GB881_13070</name>
</gene>
<dbReference type="PANTHER" id="PTHR43744">
    <property type="entry name" value="ABC TRANSPORTER PERMEASE PROTEIN MG189-RELATED-RELATED"/>
    <property type="match status" value="1"/>
</dbReference>
<dbReference type="InterPro" id="IPR000515">
    <property type="entry name" value="MetI-like"/>
</dbReference>
<dbReference type="PANTHER" id="PTHR43744:SF12">
    <property type="entry name" value="ABC TRANSPORTER PERMEASE PROTEIN MG189-RELATED"/>
    <property type="match status" value="1"/>
</dbReference>
<evidence type="ECO:0000256" key="4">
    <source>
        <dbReference type="ARBA" id="ARBA00022692"/>
    </source>
</evidence>
<dbReference type="RefSeq" id="WP_152193510.1">
    <property type="nucleotide sequence ID" value="NZ_VUKD01000001.1"/>
</dbReference>
<evidence type="ECO:0000259" key="8">
    <source>
        <dbReference type="PROSITE" id="PS50928"/>
    </source>
</evidence>
<keyword evidence="3" id="KW-1003">Cell membrane</keyword>
<dbReference type="GO" id="GO:0005886">
    <property type="term" value="C:plasma membrane"/>
    <property type="evidence" value="ECO:0007669"/>
    <property type="project" value="UniProtKB-SubCell"/>
</dbReference>
<feature type="domain" description="ABC transmembrane type-1" evidence="8">
    <location>
        <begin position="86"/>
        <end position="275"/>
    </location>
</feature>
<dbReference type="EMBL" id="WHPC01000057">
    <property type="protein sequence ID" value="MPV37964.1"/>
    <property type="molecule type" value="Genomic_DNA"/>
</dbReference>
<dbReference type="AlphaFoldDB" id="A0A6N7ES04"/>
<evidence type="ECO:0000256" key="3">
    <source>
        <dbReference type="ARBA" id="ARBA00022475"/>
    </source>
</evidence>
<keyword evidence="2 7" id="KW-0813">Transport</keyword>
<keyword evidence="4 7" id="KW-0812">Transmembrane</keyword>
<comment type="caution">
    <text evidence="9">The sequence shown here is derived from an EMBL/GenBank/DDBJ whole genome shotgun (WGS) entry which is preliminary data.</text>
</comment>
<organism evidence="9 10">
    <name type="scientific">Georgenia subflava</name>
    <dbReference type="NCBI Taxonomy" id="1622177"/>
    <lineage>
        <taxon>Bacteria</taxon>
        <taxon>Bacillati</taxon>
        <taxon>Actinomycetota</taxon>
        <taxon>Actinomycetes</taxon>
        <taxon>Micrococcales</taxon>
        <taxon>Bogoriellaceae</taxon>
        <taxon>Georgenia</taxon>
    </lineage>
</organism>
<dbReference type="GO" id="GO:0055085">
    <property type="term" value="P:transmembrane transport"/>
    <property type="evidence" value="ECO:0007669"/>
    <property type="project" value="InterPro"/>
</dbReference>
<feature type="transmembrane region" description="Helical" evidence="7">
    <location>
        <begin position="85"/>
        <end position="109"/>
    </location>
</feature>
<comment type="similarity">
    <text evidence="7">Belongs to the binding-protein-dependent transport system permease family.</text>
</comment>
<dbReference type="Gene3D" id="1.10.3720.10">
    <property type="entry name" value="MetI-like"/>
    <property type="match status" value="1"/>
</dbReference>
<dbReference type="InterPro" id="IPR035906">
    <property type="entry name" value="MetI-like_sf"/>
</dbReference>